<name>A0A2K1JKD8_PHYPA</name>
<reference evidence="2" key="3">
    <citation type="submission" date="2020-12" db="UniProtKB">
        <authorList>
            <consortium name="EnsemblPlants"/>
        </authorList>
    </citation>
    <scope>IDENTIFICATION</scope>
</reference>
<dbReference type="EMBL" id="ABEU02000013">
    <property type="protein sequence ID" value="PNR42023.1"/>
    <property type="molecule type" value="Genomic_DNA"/>
</dbReference>
<dbReference type="Gramene" id="Pp3c13_1810V3.1">
    <property type="protein sequence ID" value="Pp3c13_1810V3.1"/>
    <property type="gene ID" value="Pp3c13_1810"/>
</dbReference>
<accession>A0A2K1JKD8</accession>
<evidence type="ECO:0000313" key="2">
    <source>
        <dbReference type="EnsemblPlants" id="Pp3c13_1810V3.1"/>
    </source>
</evidence>
<proteinExistence type="predicted"/>
<organism evidence="1">
    <name type="scientific">Physcomitrium patens</name>
    <name type="common">Spreading-leaved earth moss</name>
    <name type="synonym">Physcomitrella patens</name>
    <dbReference type="NCBI Taxonomy" id="3218"/>
    <lineage>
        <taxon>Eukaryota</taxon>
        <taxon>Viridiplantae</taxon>
        <taxon>Streptophyta</taxon>
        <taxon>Embryophyta</taxon>
        <taxon>Bryophyta</taxon>
        <taxon>Bryophytina</taxon>
        <taxon>Bryopsida</taxon>
        <taxon>Funariidae</taxon>
        <taxon>Funariales</taxon>
        <taxon>Funariaceae</taxon>
        <taxon>Physcomitrium</taxon>
    </lineage>
</organism>
<dbReference type="EnsemblPlants" id="Pp3c13_1810V3.1">
    <property type="protein sequence ID" value="Pp3c13_1810V3.1"/>
    <property type="gene ID" value="Pp3c13_1810"/>
</dbReference>
<sequence>MYYACFILKHSPFGSSILNGSSISGCWIHALNKKGEKTLVVVHRDSHCSNCISDDLACNGPTKHKQTHNLLWSPKLPTMARKQNQSCNM</sequence>
<dbReference type="AlphaFoldDB" id="A0A2K1JKD8"/>
<dbReference type="InParanoid" id="A0A2K1JKD8"/>
<reference evidence="1 3" key="1">
    <citation type="journal article" date="2008" name="Science">
        <title>The Physcomitrella genome reveals evolutionary insights into the conquest of land by plants.</title>
        <authorList>
            <person name="Rensing S."/>
            <person name="Lang D."/>
            <person name="Zimmer A."/>
            <person name="Terry A."/>
            <person name="Salamov A."/>
            <person name="Shapiro H."/>
            <person name="Nishiyama T."/>
            <person name="Perroud P.-F."/>
            <person name="Lindquist E."/>
            <person name="Kamisugi Y."/>
            <person name="Tanahashi T."/>
            <person name="Sakakibara K."/>
            <person name="Fujita T."/>
            <person name="Oishi K."/>
            <person name="Shin-I T."/>
            <person name="Kuroki Y."/>
            <person name="Toyoda A."/>
            <person name="Suzuki Y."/>
            <person name="Hashimoto A."/>
            <person name="Yamaguchi K."/>
            <person name="Sugano A."/>
            <person name="Kohara Y."/>
            <person name="Fujiyama A."/>
            <person name="Anterola A."/>
            <person name="Aoki S."/>
            <person name="Ashton N."/>
            <person name="Barbazuk W.B."/>
            <person name="Barker E."/>
            <person name="Bennetzen J."/>
            <person name="Bezanilla M."/>
            <person name="Blankenship R."/>
            <person name="Cho S.H."/>
            <person name="Dutcher S."/>
            <person name="Estelle M."/>
            <person name="Fawcett J.A."/>
            <person name="Gundlach H."/>
            <person name="Hanada K."/>
            <person name="Heyl A."/>
            <person name="Hicks K.A."/>
            <person name="Hugh J."/>
            <person name="Lohr M."/>
            <person name="Mayer K."/>
            <person name="Melkozernov A."/>
            <person name="Murata T."/>
            <person name="Nelson D."/>
            <person name="Pils B."/>
            <person name="Prigge M."/>
            <person name="Reiss B."/>
            <person name="Renner T."/>
            <person name="Rombauts S."/>
            <person name="Rushton P."/>
            <person name="Sanderfoot A."/>
            <person name="Schween G."/>
            <person name="Shiu S.-H."/>
            <person name="Stueber K."/>
            <person name="Theodoulou F.L."/>
            <person name="Tu H."/>
            <person name="Van de Peer Y."/>
            <person name="Verrier P.J."/>
            <person name="Waters E."/>
            <person name="Wood A."/>
            <person name="Yang L."/>
            <person name="Cove D."/>
            <person name="Cuming A."/>
            <person name="Hasebe M."/>
            <person name="Lucas S."/>
            <person name="Mishler D.B."/>
            <person name="Reski R."/>
            <person name="Grigoriev I."/>
            <person name="Quatrano R.S."/>
            <person name="Boore J.L."/>
        </authorList>
    </citation>
    <scope>NUCLEOTIDE SEQUENCE [LARGE SCALE GENOMIC DNA]</scope>
    <source>
        <strain evidence="2 3">cv. Gransden 2004</strain>
    </source>
</reference>
<evidence type="ECO:0000313" key="3">
    <source>
        <dbReference type="Proteomes" id="UP000006727"/>
    </source>
</evidence>
<evidence type="ECO:0000313" key="1">
    <source>
        <dbReference type="EMBL" id="PNR42023.1"/>
    </source>
</evidence>
<reference evidence="1 3" key="2">
    <citation type="journal article" date="2018" name="Plant J.">
        <title>The Physcomitrella patens chromosome-scale assembly reveals moss genome structure and evolution.</title>
        <authorList>
            <person name="Lang D."/>
            <person name="Ullrich K.K."/>
            <person name="Murat F."/>
            <person name="Fuchs J."/>
            <person name="Jenkins J."/>
            <person name="Haas F.B."/>
            <person name="Piednoel M."/>
            <person name="Gundlach H."/>
            <person name="Van Bel M."/>
            <person name="Meyberg R."/>
            <person name="Vives C."/>
            <person name="Morata J."/>
            <person name="Symeonidi A."/>
            <person name="Hiss M."/>
            <person name="Muchero W."/>
            <person name="Kamisugi Y."/>
            <person name="Saleh O."/>
            <person name="Blanc G."/>
            <person name="Decker E.L."/>
            <person name="van Gessel N."/>
            <person name="Grimwood J."/>
            <person name="Hayes R.D."/>
            <person name="Graham S.W."/>
            <person name="Gunter L.E."/>
            <person name="McDaniel S.F."/>
            <person name="Hoernstein S.N.W."/>
            <person name="Larsson A."/>
            <person name="Li F.W."/>
            <person name="Perroud P.F."/>
            <person name="Phillips J."/>
            <person name="Ranjan P."/>
            <person name="Rokshar D.S."/>
            <person name="Rothfels C.J."/>
            <person name="Schneider L."/>
            <person name="Shu S."/>
            <person name="Stevenson D.W."/>
            <person name="Thummler F."/>
            <person name="Tillich M."/>
            <person name="Villarreal Aguilar J.C."/>
            <person name="Widiez T."/>
            <person name="Wong G.K."/>
            <person name="Wymore A."/>
            <person name="Zhang Y."/>
            <person name="Zimmer A.D."/>
            <person name="Quatrano R.S."/>
            <person name="Mayer K.F.X."/>
            <person name="Goodstein D."/>
            <person name="Casacuberta J.M."/>
            <person name="Vandepoele K."/>
            <person name="Reski R."/>
            <person name="Cuming A.C."/>
            <person name="Tuskan G.A."/>
            <person name="Maumus F."/>
            <person name="Salse J."/>
            <person name="Schmutz J."/>
            <person name="Rensing S.A."/>
        </authorList>
    </citation>
    <scope>NUCLEOTIDE SEQUENCE [LARGE SCALE GENOMIC DNA]</scope>
    <source>
        <strain evidence="2 3">cv. Gransden 2004</strain>
    </source>
</reference>
<protein>
    <submittedName>
        <fullName evidence="1 2">Uncharacterized protein</fullName>
    </submittedName>
</protein>
<keyword evidence="3" id="KW-1185">Reference proteome</keyword>
<gene>
    <name evidence="1" type="ORF">PHYPA_016852</name>
</gene>
<dbReference type="Proteomes" id="UP000006727">
    <property type="component" value="Chromosome 13"/>
</dbReference>